<sequence length="552" mass="58281">MTQGLAQELRRGWLTAMRPDGWSLAALSIATLVLLPVVAVLWIAFQGGLQIWPHLLSTTLPRYVGNTLLLMIGVGMLTAAVGTGAAWLVTLYRFPGRNWLQWALLLPMAVPAYVGAYALVDFLEYPGVVQRGLRALFGWQSARDYWFPEVRTRGAAILVLSGALYPYVYLLTRAAFREQSGAVFEVAQALGADAWSRFFRVGLPLARPAIAAGAAVVMMETVNDFGAVDYFAVQTLTTGIFSLWLQAGDLPGAAQLSVCILVVIVVLVTLEKASRRHARTHASARAFRPVVPQPLRGWKAWSATLACLLPFLGGFVLPVGVLLSNSFDAQQWVEPGLALALIHSLAVGGAAAAICVALGVVMVYGARLSSRRLPVLLLPVTAIGYAVPGAVLGIGVLIPLAALDNAVADAVLWITGRDPGLLLTGTAAALVLAYSVRFFAVGQGTADAAMARISPSLPMAARSLGRSSGGALASVHLPLTRTSLGAALLLVFVDCVKELPATLLLRPFSFDTLATRVHAKASLENLSEAAPAALTITLVGLVATALLARTSR</sequence>
<dbReference type="GO" id="GO:0005886">
    <property type="term" value="C:plasma membrane"/>
    <property type="evidence" value="ECO:0007669"/>
    <property type="project" value="UniProtKB-SubCell"/>
</dbReference>
<evidence type="ECO:0000256" key="1">
    <source>
        <dbReference type="ARBA" id="ARBA00004429"/>
    </source>
</evidence>
<dbReference type="InterPro" id="IPR035906">
    <property type="entry name" value="MetI-like_sf"/>
</dbReference>
<dbReference type="PROSITE" id="PS50928">
    <property type="entry name" value="ABC_TM1"/>
    <property type="match status" value="2"/>
</dbReference>
<keyword evidence="11" id="KW-1185">Reference proteome</keyword>
<dbReference type="PANTHER" id="PTHR43357:SF3">
    <property type="entry name" value="FE(3+)-TRANSPORT SYSTEM PERMEASE PROTEIN FBPB 2"/>
    <property type="match status" value="1"/>
</dbReference>
<feature type="domain" description="ABC transmembrane type-1" evidence="9">
    <location>
        <begin position="341"/>
        <end position="547"/>
    </location>
</feature>
<dbReference type="SUPFAM" id="SSF161098">
    <property type="entry name" value="MetI-like"/>
    <property type="match status" value="2"/>
</dbReference>
<keyword evidence="2 8" id="KW-0813">Transport</keyword>
<dbReference type="CDD" id="cd06261">
    <property type="entry name" value="TM_PBP2"/>
    <property type="match status" value="2"/>
</dbReference>
<keyword evidence="7 8" id="KW-0472">Membrane</keyword>
<feature type="transmembrane region" description="Helical" evidence="8">
    <location>
        <begin position="376"/>
        <end position="401"/>
    </location>
</feature>
<keyword evidence="6 8" id="KW-1133">Transmembrane helix</keyword>
<feature type="domain" description="ABC transmembrane type-1" evidence="9">
    <location>
        <begin position="64"/>
        <end position="271"/>
    </location>
</feature>
<dbReference type="Pfam" id="PF00528">
    <property type="entry name" value="BPD_transp_1"/>
    <property type="match status" value="1"/>
</dbReference>
<feature type="transmembrane region" description="Helical" evidence="8">
    <location>
        <begin position="65"/>
        <end position="92"/>
    </location>
</feature>
<feature type="transmembrane region" description="Helical" evidence="8">
    <location>
        <begin position="336"/>
        <end position="364"/>
    </location>
</feature>
<comment type="subcellular location">
    <subcellularLocation>
        <location evidence="1">Cell inner membrane</location>
        <topology evidence="1">Multi-pass membrane protein</topology>
    </subcellularLocation>
    <subcellularLocation>
        <location evidence="8">Cell membrane</location>
        <topology evidence="8">Multi-pass membrane protein</topology>
    </subcellularLocation>
</comment>
<name>A0A5C4N3M4_9RHOB</name>
<keyword evidence="5 8" id="KW-0812">Transmembrane</keyword>
<organism evidence="10 11">
    <name type="scientific">Rubellimicrobium roseum</name>
    <dbReference type="NCBI Taxonomy" id="687525"/>
    <lineage>
        <taxon>Bacteria</taxon>
        <taxon>Pseudomonadati</taxon>
        <taxon>Pseudomonadota</taxon>
        <taxon>Alphaproteobacteria</taxon>
        <taxon>Rhodobacterales</taxon>
        <taxon>Roseobacteraceae</taxon>
        <taxon>Rubellimicrobium</taxon>
    </lineage>
</organism>
<evidence type="ECO:0000256" key="7">
    <source>
        <dbReference type="ARBA" id="ARBA00023136"/>
    </source>
</evidence>
<feature type="transmembrane region" description="Helical" evidence="8">
    <location>
        <begin position="529"/>
        <end position="548"/>
    </location>
</feature>
<proteinExistence type="inferred from homology"/>
<feature type="transmembrane region" description="Helical" evidence="8">
    <location>
        <begin position="303"/>
        <end position="324"/>
    </location>
</feature>
<dbReference type="Proteomes" id="UP000305709">
    <property type="component" value="Unassembled WGS sequence"/>
</dbReference>
<dbReference type="InterPro" id="IPR000515">
    <property type="entry name" value="MetI-like"/>
</dbReference>
<accession>A0A5C4N3M4</accession>
<dbReference type="OrthoDB" id="9790211at2"/>
<evidence type="ECO:0000313" key="10">
    <source>
        <dbReference type="EMBL" id="TNC60675.1"/>
    </source>
</evidence>
<feature type="transmembrane region" description="Helical" evidence="8">
    <location>
        <begin position="99"/>
        <end position="120"/>
    </location>
</feature>
<feature type="transmembrane region" description="Helical" evidence="8">
    <location>
        <begin position="154"/>
        <end position="172"/>
    </location>
</feature>
<dbReference type="FunFam" id="1.10.3720.10:FF:000088">
    <property type="entry name" value="Iron(III) ABC transporter, permease protein"/>
    <property type="match status" value="1"/>
</dbReference>
<keyword evidence="3" id="KW-1003">Cell membrane</keyword>
<feature type="transmembrane region" description="Helical" evidence="8">
    <location>
        <begin position="253"/>
        <end position="270"/>
    </location>
</feature>
<comment type="similarity">
    <text evidence="8">Belongs to the binding-protein-dependent transport system permease family.</text>
</comment>
<dbReference type="AlphaFoldDB" id="A0A5C4N3M4"/>
<dbReference type="EMBL" id="VDFV01000077">
    <property type="protein sequence ID" value="TNC60675.1"/>
    <property type="molecule type" value="Genomic_DNA"/>
</dbReference>
<keyword evidence="4" id="KW-0997">Cell inner membrane</keyword>
<feature type="transmembrane region" description="Helical" evidence="8">
    <location>
        <begin position="227"/>
        <end position="247"/>
    </location>
</feature>
<dbReference type="Gene3D" id="1.10.3720.10">
    <property type="entry name" value="MetI-like"/>
    <property type="match status" value="2"/>
</dbReference>
<feature type="transmembrane region" description="Helical" evidence="8">
    <location>
        <begin position="21"/>
        <end position="45"/>
    </location>
</feature>
<evidence type="ECO:0000256" key="8">
    <source>
        <dbReference type="RuleBase" id="RU363032"/>
    </source>
</evidence>
<evidence type="ECO:0000256" key="4">
    <source>
        <dbReference type="ARBA" id="ARBA00022519"/>
    </source>
</evidence>
<comment type="caution">
    <text evidence="10">The sequence shown here is derived from an EMBL/GenBank/DDBJ whole genome shotgun (WGS) entry which is preliminary data.</text>
</comment>
<dbReference type="GO" id="GO:0055085">
    <property type="term" value="P:transmembrane transport"/>
    <property type="evidence" value="ECO:0007669"/>
    <property type="project" value="InterPro"/>
</dbReference>
<evidence type="ECO:0000256" key="3">
    <source>
        <dbReference type="ARBA" id="ARBA00022475"/>
    </source>
</evidence>
<evidence type="ECO:0000256" key="2">
    <source>
        <dbReference type="ARBA" id="ARBA00022448"/>
    </source>
</evidence>
<gene>
    <name evidence="10" type="ORF">FHG71_21900</name>
</gene>
<evidence type="ECO:0000256" key="5">
    <source>
        <dbReference type="ARBA" id="ARBA00022692"/>
    </source>
</evidence>
<evidence type="ECO:0000259" key="9">
    <source>
        <dbReference type="PROSITE" id="PS50928"/>
    </source>
</evidence>
<dbReference type="PANTHER" id="PTHR43357">
    <property type="entry name" value="INNER MEMBRANE ABC TRANSPORTER PERMEASE PROTEIN YDCV"/>
    <property type="match status" value="1"/>
</dbReference>
<evidence type="ECO:0000256" key="6">
    <source>
        <dbReference type="ARBA" id="ARBA00022989"/>
    </source>
</evidence>
<feature type="transmembrane region" description="Helical" evidence="8">
    <location>
        <begin position="421"/>
        <end position="440"/>
    </location>
</feature>
<protein>
    <submittedName>
        <fullName evidence="10">Iron ABC transporter permease</fullName>
    </submittedName>
</protein>
<evidence type="ECO:0000313" key="11">
    <source>
        <dbReference type="Proteomes" id="UP000305709"/>
    </source>
</evidence>
<reference evidence="10 11" key="1">
    <citation type="submission" date="2019-06" db="EMBL/GenBank/DDBJ databases">
        <authorList>
            <person name="Jiang L."/>
        </authorList>
    </citation>
    <scope>NUCLEOTIDE SEQUENCE [LARGE SCALE GENOMIC DNA]</scope>
    <source>
        <strain evidence="10 11">YIM 48858</strain>
    </source>
</reference>